<evidence type="ECO:0000256" key="3">
    <source>
        <dbReference type="ARBA" id="ARBA00023163"/>
    </source>
</evidence>
<dbReference type="PANTHER" id="PTHR47893">
    <property type="entry name" value="REGULATORY PROTEIN PCHR"/>
    <property type="match status" value="1"/>
</dbReference>
<evidence type="ECO:0000256" key="2">
    <source>
        <dbReference type="ARBA" id="ARBA00023125"/>
    </source>
</evidence>
<reference evidence="5 6" key="1">
    <citation type="journal article" date="2021" name="Microorganisms">
        <title>Genome Evolution of Filamentous Cyanobacterium Nostoc Species: From Facultative Symbiosis to Free Living.</title>
        <authorList>
            <person name="Huo D."/>
            <person name="Li H."/>
            <person name="Cai F."/>
            <person name="Guo X."/>
            <person name="Qiao Z."/>
            <person name="Wang W."/>
            <person name="Yu G."/>
            <person name="Li R."/>
        </authorList>
    </citation>
    <scope>NUCLEOTIDE SEQUENCE [LARGE SCALE GENOMIC DNA]</scope>
    <source>
        <strain evidence="5 6">CHAB 5714</strain>
    </source>
</reference>
<dbReference type="SUPFAM" id="SSF46689">
    <property type="entry name" value="Homeodomain-like"/>
    <property type="match status" value="2"/>
</dbReference>
<dbReference type="Pfam" id="PF12833">
    <property type="entry name" value="HTH_18"/>
    <property type="match status" value="1"/>
</dbReference>
<dbReference type="InterPro" id="IPR020449">
    <property type="entry name" value="Tscrpt_reg_AraC-type_HTH"/>
</dbReference>
<dbReference type="PRINTS" id="PR00032">
    <property type="entry name" value="HTHARAC"/>
</dbReference>
<keyword evidence="1" id="KW-0805">Transcription regulation</keyword>
<dbReference type="InterPro" id="IPR009057">
    <property type="entry name" value="Homeodomain-like_sf"/>
</dbReference>
<dbReference type="Gene3D" id="1.10.10.60">
    <property type="entry name" value="Homeodomain-like"/>
    <property type="match status" value="1"/>
</dbReference>
<comment type="caution">
    <text evidence="5">The sequence shown here is derived from an EMBL/GenBank/DDBJ whole genome shotgun (WGS) entry which is preliminary data.</text>
</comment>
<dbReference type="SMART" id="SM00342">
    <property type="entry name" value="HTH_ARAC"/>
    <property type="match status" value="1"/>
</dbReference>
<feature type="domain" description="HTH araC/xylS-type" evidence="4">
    <location>
        <begin position="246"/>
        <end position="344"/>
    </location>
</feature>
<evidence type="ECO:0000256" key="1">
    <source>
        <dbReference type="ARBA" id="ARBA00023015"/>
    </source>
</evidence>
<sequence>MRASNKNLSHLTMTIIFTEADFDELWQEGLERGEITYQSNDFEYIETWQHALKKGFIQVIELRPGLYLQFGNYETPITWGEEGQHSEAFPLTLAFIVTGGCREQIYGIKEDNCEQAGENYLFFLPGTREIEVHPTGLLQNIRIRVESHLLRTLTARQENSLPDVLKPLIEADSVPLFHLDVGKMTSAMHLAVRQIMHCPYQGMMRRVYLEAKTLELIALQFSQLAETDKSRDEYFSLKQDECDRIYQAREILINNLHNPLSLIALAQQVGLNERKLKQGFRHVFGNTVFGYLHDYQMQQAQRLLLAEKMTVAGVAARVGYASPTAFCAAFRRKFGINPKAYQIAGRISLA</sequence>
<proteinExistence type="predicted"/>
<dbReference type="PROSITE" id="PS01124">
    <property type="entry name" value="HTH_ARAC_FAMILY_2"/>
    <property type="match status" value="1"/>
</dbReference>
<organism evidence="5 6">
    <name type="scientific">Nostoc favosum CHAB5714</name>
    <dbReference type="NCBI Taxonomy" id="2780399"/>
    <lineage>
        <taxon>Bacteria</taxon>
        <taxon>Bacillati</taxon>
        <taxon>Cyanobacteriota</taxon>
        <taxon>Cyanophyceae</taxon>
        <taxon>Nostocales</taxon>
        <taxon>Nostocaceae</taxon>
        <taxon>Nostoc</taxon>
        <taxon>Nostoc favosum</taxon>
    </lineage>
</organism>
<evidence type="ECO:0000259" key="4">
    <source>
        <dbReference type="PROSITE" id="PS01124"/>
    </source>
</evidence>
<name>A0ABS8I6U4_9NOSO</name>
<dbReference type="EMBL" id="JAIVFQ010000013">
    <property type="protein sequence ID" value="MCC5599900.1"/>
    <property type="molecule type" value="Genomic_DNA"/>
</dbReference>
<keyword evidence="6" id="KW-1185">Reference proteome</keyword>
<dbReference type="InterPro" id="IPR053142">
    <property type="entry name" value="PchR_regulatory_protein"/>
</dbReference>
<dbReference type="InterPro" id="IPR018062">
    <property type="entry name" value="HTH_AraC-typ_CS"/>
</dbReference>
<dbReference type="InterPro" id="IPR018060">
    <property type="entry name" value="HTH_AraC"/>
</dbReference>
<evidence type="ECO:0000313" key="5">
    <source>
        <dbReference type="EMBL" id="MCC5599900.1"/>
    </source>
</evidence>
<dbReference type="Proteomes" id="UP001199525">
    <property type="component" value="Unassembled WGS sequence"/>
</dbReference>
<gene>
    <name evidence="5" type="ORF">LC586_11845</name>
</gene>
<dbReference type="PANTHER" id="PTHR47893:SF1">
    <property type="entry name" value="REGULATORY PROTEIN PCHR"/>
    <property type="match status" value="1"/>
</dbReference>
<keyword evidence="2" id="KW-0238">DNA-binding</keyword>
<accession>A0ABS8I6U4</accession>
<evidence type="ECO:0000313" key="6">
    <source>
        <dbReference type="Proteomes" id="UP001199525"/>
    </source>
</evidence>
<protein>
    <submittedName>
        <fullName evidence="5">AraC family transcriptional regulator</fullName>
    </submittedName>
</protein>
<keyword evidence="3" id="KW-0804">Transcription</keyword>
<dbReference type="PROSITE" id="PS00041">
    <property type="entry name" value="HTH_ARAC_FAMILY_1"/>
    <property type="match status" value="1"/>
</dbReference>